<evidence type="ECO:0000256" key="1">
    <source>
        <dbReference type="SAM" id="MobiDB-lite"/>
    </source>
</evidence>
<proteinExistence type="predicted"/>
<comment type="caution">
    <text evidence="2">The sequence shown here is derived from an EMBL/GenBank/DDBJ whole genome shotgun (WGS) entry which is preliminary data.</text>
</comment>
<gene>
    <name evidence="2" type="ORF">COLO4_35104</name>
</gene>
<feature type="compositionally biased region" description="Polar residues" evidence="1">
    <location>
        <begin position="56"/>
        <end position="68"/>
    </location>
</feature>
<name>A0A1R3GI49_9ROSI</name>
<dbReference type="Proteomes" id="UP000187203">
    <property type="component" value="Unassembled WGS sequence"/>
</dbReference>
<sequence length="68" mass="7167">MEPGQPVTGFGEGNGTNGSDAKSSLSTDGLSSFEIILLEPRFSSDVRLPISHKAHPNQSSPSQLAQQQ</sequence>
<keyword evidence="3" id="KW-1185">Reference proteome</keyword>
<feature type="compositionally biased region" description="Polar residues" evidence="1">
    <location>
        <begin position="17"/>
        <end position="26"/>
    </location>
</feature>
<feature type="region of interest" description="Disordered" evidence="1">
    <location>
        <begin position="48"/>
        <end position="68"/>
    </location>
</feature>
<evidence type="ECO:0000313" key="3">
    <source>
        <dbReference type="Proteomes" id="UP000187203"/>
    </source>
</evidence>
<reference evidence="3" key="1">
    <citation type="submission" date="2013-09" db="EMBL/GenBank/DDBJ databases">
        <title>Corchorus olitorius genome sequencing.</title>
        <authorList>
            <person name="Alam M."/>
            <person name="Haque M.S."/>
            <person name="Islam M.S."/>
            <person name="Emdad E.M."/>
            <person name="Islam M.M."/>
            <person name="Ahmed B."/>
            <person name="Halim A."/>
            <person name="Hossen Q.M.M."/>
            <person name="Hossain M.Z."/>
            <person name="Ahmed R."/>
            <person name="Khan M.M."/>
            <person name="Islam R."/>
            <person name="Rashid M.M."/>
            <person name="Khan S.A."/>
            <person name="Rahman M.S."/>
            <person name="Alam M."/>
            <person name="Yahiya A.S."/>
            <person name="Khan M.S."/>
            <person name="Azam M.S."/>
            <person name="Haque T."/>
            <person name="Lashkar M.Z.H."/>
            <person name="Akhand A.I."/>
            <person name="Morshed G."/>
            <person name="Roy S."/>
            <person name="Uddin K.S."/>
            <person name="Rabeya T."/>
            <person name="Hossain A.S."/>
            <person name="Chowdhury A."/>
            <person name="Snigdha A.R."/>
            <person name="Mortoza M.S."/>
            <person name="Matin S.A."/>
            <person name="Hoque S.M.E."/>
            <person name="Islam M.K."/>
            <person name="Roy D.K."/>
            <person name="Haider R."/>
            <person name="Moosa M.M."/>
            <person name="Elias S.M."/>
            <person name="Hasan A.M."/>
            <person name="Jahan S."/>
            <person name="Shafiuddin M."/>
            <person name="Mahmood N."/>
            <person name="Shommy N.S."/>
        </authorList>
    </citation>
    <scope>NUCLEOTIDE SEQUENCE [LARGE SCALE GENOMIC DNA]</scope>
    <source>
        <strain evidence="3">cv. O-4</strain>
    </source>
</reference>
<accession>A0A1R3GI49</accession>
<feature type="region of interest" description="Disordered" evidence="1">
    <location>
        <begin position="1"/>
        <end position="26"/>
    </location>
</feature>
<organism evidence="2 3">
    <name type="scientific">Corchorus olitorius</name>
    <dbReference type="NCBI Taxonomy" id="93759"/>
    <lineage>
        <taxon>Eukaryota</taxon>
        <taxon>Viridiplantae</taxon>
        <taxon>Streptophyta</taxon>
        <taxon>Embryophyta</taxon>
        <taxon>Tracheophyta</taxon>
        <taxon>Spermatophyta</taxon>
        <taxon>Magnoliopsida</taxon>
        <taxon>eudicotyledons</taxon>
        <taxon>Gunneridae</taxon>
        <taxon>Pentapetalae</taxon>
        <taxon>rosids</taxon>
        <taxon>malvids</taxon>
        <taxon>Malvales</taxon>
        <taxon>Malvaceae</taxon>
        <taxon>Grewioideae</taxon>
        <taxon>Apeibeae</taxon>
        <taxon>Corchorus</taxon>
    </lineage>
</organism>
<dbReference type="EMBL" id="AWUE01022489">
    <property type="protein sequence ID" value="OMO57773.1"/>
    <property type="molecule type" value="Genomic_DNA"/>
</dbReference>
<dbReference type="AlphaFoldDB" id="A0A1R3GI49"/>
<protein>
    <submittedName>
        <fullName evidence="2">Uncharacterized protein</fullName>
    </submittedName>
</protein>
<evidence type="ECO:0000313" key="2">
    <source>
        <dbReference type="EMBL" id="OMO57773.1"/>
    </source>
</evidence>